<evidence type="ECO:0000313" key="1">
    <source>
        <dbReference type="EMBL" id="OEL12646.1"/>
    </source>
</evidence>
<feature type="non-terminal residue" evidence="1">
    <location>
        <position position="1"/>
    </location>
</feature>
<name>A0A1E5UIE6_9POAL</name>
<keyword evidence="2" id="KW-1185">Reference proteome</keyword>
<dbReference type="EMBL" id="LWDX02076372">
    <property type="protein sequence ID" value="OEL12646.1"/>
    <property type="molecule type" value="Genomic_DNA"/>
</dbReference>
<proteinExistence type="predicted"/>
<dbReference type="OrthoDB" id="711713at2759"/>
<dbReference type="AlphaFoldDB" id="A0A1E5UIE6"/>
<dbReference type="Proteomes" id="UP000095767">
    <property type="component" value="Unassembled WGS sequence"/>
</dbReference>
<organism evidence="1 2">
    <name type="scientific">Dichanthelium oligosanthes</name>
    <dbReference type="NCBI Taxonomy" id="888268"/>
    <lineage>
        <taxon>Eukaryota</taxon>
        <taxon>Viridiplantae</taxon>
        <taxon>Streptophyta</taxon>
        <taxon>Embryophyta</taxon>
        <taxon>Tracheophyta</taxon>
        <taxon>Spermatophyta</taxon>
        <taxon>Magnoliopsida</taxon>
        <taxon>Liliopsida</taxon>
        <taxon>Poales</taxon>
        <taxon>Poaceae</taxon>
        <taxon>PACMAD clade</taxon>
        <taxon>Panicoideae</taxon>
        <taxon>Panicodae</taxon>
        <taxon>Paniceae</taxon>
        <taxon>Dichantheliinae</taxon>
        <taxon>Dichanthelium</taxon>
    </lineage>
</organism>
<sequence>LPLQPACVASSCSLLVRSVALLRSMLSHSIPSSLVPFLPHQLARVRVLQGGEVWERERPRTYRLLVSSLPALWLDIRNDLAICRAWVQFFCNWMGRKLRRDGC</sequence>
<evidence type="ECO:0000313" key="2">
    <source>
        <dbReference type="Proteomes" id="UP000095767"/>
    </source>
</evidence>
<reference evidence="1 2" key="1">
    <citation type="submission" date="2016-09" db="EMBL/GenBank/DDBJ databases">
        <title>The draft genome of Dichanthelium oligosanthes: A C3 panicoid grass species.</title>
        <authorList>
            <person name="Studer A.J."/>
            <person name="Schnable J.C."/>
            <person name="Brutnell T.P."/>
        </authorList>
    </citation>
    <scope>NUCLEOTIDE SEQUENCE [LARGE SCALE GENOMIC DNA]</scope>
    <source>
        <strain evidence="2">cv. Kellogg 1175</strain>
        <tissue evidence="1">Leaf</tissue>
    </source>
</reference>
<accession>A0A1E5UIE6</accession>
<protein>
    <submittedName>
        <fullName evidence="1">Uncharacterized protein</fullName>
    </submittedName>
</protein>
<gene>
    <name evidence="1" type="ORF">BAE44_0026338</name>
</gene>
<comment type="caution">
    <text evidence="1">The sequence shown here is derived from an EMBL/GenBank/DDBJ whole genome shotgun (WGS) entry which is preliminary data.</text>
</comment>